<dbReference type="PANTHER" id="PTHR11362">
    <property type="entry name" value="PHOSPHATIDYLETHANOLAMINE-BINDING PROTEIN"/>
    <property type="match status" value="1"/>
</dbReference>
<sequence>MSGKLFCIIFLLFLACYQSEATREVQDKFRDENILPDVLDELPDIDLLNITYPSGVKVNLGNVLTPTKVKDEPTVKWNSEDGVFYTLLMTDPDAPSRKNPIRREFRHWLTINIHDSDLNCGETIFQYIGSGPPKDTGLHRYVFLLFKQTKGRLEFDSPYVSDHSSLGRASTSTKDLISKYDLKLVAGNFYQAEYDEYVPILHSQLAGKST</sequence>
<dbReference type="Pfam" id="PF01161">
    <property type="entry name" value="PBP"/>
    <property type="match status" value="1"/>
</dbReference>
<dbReference type="SUPFAM" id="SSF49777">
    <property type="entry name" value="PEBP-like"/>
    <property type="match status" value="1"/>
</dbReference>
<dbReference type="AlphaFoldDB" id="A0A1J1HX20"/>
<evidence type="ECO:0000313" key="3">
    <source>
        <dbReference type="EMBL" id="CRK92647.1"/>
    </source>
</evidence>
<dbReference type="InterPro" id="IPR035810">
    <property type="entry name" value="PEBP_euk"/>
</dbReference>
<evidence type="ECO:0000313" key="4">
    <source>
        <dbReference type="Proteomes" id="UP000183832"/>
    </source>
</evidence>
<dbReference type="PROSITE" id="PS01220">
    <property type="entry name" value="PBP"/>
    <property type="match status" value="1"/>
</dbReference>
<dbReference type="InterPro" id="IPR036610">
    <property type="entry name" value="PEBP-like_sf"/>
</dbReference>
<feature type="chain" id="PRO_5013153673" evidence="2">
    <location>
        <begin position="22"/>
        <end position="210"/>
    </location>
</feature>
<dbReference type="InterPro" id="IPR008914">
    <property type="entry name" value="PEBP"/>
</dbReference>
<proteinExistence type="inferred from homology"/>
<accession>A0A1J1HX20</accession>
<dbReference type="PANTHER" id="PTHR11362:SF82">
    <property type="entry name" value="PHOSPHATIDYLETHANOLAMINE-BINDING PROTEIN 4"/>
    <property type="match status" value="1"/>
</dbReference>
<dbReference type="EMBL" id="CVRI01000034">
    <property type="protein sequence ID" value="CRK92647.1"/>
    <property type="molecule type" value="Genomic_DNA"/>
</dbReference>
<organism evidence="3 4">
    <name type="scientific">Clunio marinus</name>
    <dbReference type="NCBI Taxonomy" id="568069"/>
    <lineage>
        <taxon>Eukaryota</taxon>
        <taxon>Metazoa</taxon>
        <taxon>Ecdysozoa</taxon>
        <taxon>Arthropoda</taxon>
        <taxon>Hexapoda</taxon>
        <taxon>Insecta</taxon>
        <taxon>Pterygota</taxon>
        <taxon>Neoptera</taxon>
        <taxon>Endopterygota</taxon>
        <taxon>Diptera</taxon>
        <taxon>Nematocera</taxon>
        <taxon>Chironomoidea</taxon>
        <taxon>Chironomidae</taxon>
        <taxon>Clunio</taxon>
    </lineage>
</organism>
<gene>
    <name evidence="3" type="ORF">CLUMA_CG006199</name>
</gene>
<dbReference type="Proteomes" id="UP000183832">
    <property type="component" value="Unassembled WGS sequence"/>
</dbReference>
<keyword evidence="4" id="KW-1185">Reference proteome</keyword>
<evidence type="ECO:0000256" key="2">
    <source>
        <dbReference type="SAM" id="SignalP"/>
    </source>
</evidence>
<keyword evidence="2" id="KW-0732">Signal</keyword>
<comment type="similarity">
    <text evidence="1">Belongs to the phosphatidylethanolamine-binding protein family.</text>
</comment>
<protein>
    <submittedName>
        <fullName evidence="3">CLUMA_CG006199, isoform A</fullName>
    </submittedName>
</protein>
<dbReference type="InterPro" id="IPR001858">
    <property type="entry name" value="Phosphatidylethanolamine-bd_CS"/>
</dbReference>
<dbReference type="PROSITE" id="PS51257">
    <property type="entry name" value="PROKAR_LIPOPROTEIN"/>
    <property type="match status" value="1"/>
</dbReference>
<evidence type="ECO:0000256" key="1">
    <source>
        <dbReference type="ARBA" id="ARBA00007091"/>
    </source>
</evidence>
<dbReference type="Gene3D" id="3.90.280.10">
    <property type="entry name" value="PEBP-like"/>
    <property type="match status" value="1"/>
</dbReference>
<feature type="signal peptide" evidence="2">
    <location>
        <begin position="1"/>
        <end position="21"/>
    </location>
</feature>
<dbReference type="OrthoDB" id="2506647at2759"/>
<dbReference type="STRING" id="568069.A0A1J1HX20"/>
<dbReference type="CDD" id="cd00866">
    <property type="entry name" value="PEBP_euk"/>
    <property type="match status" value="1"/>
</dbReference>
<name>A0A1J1HX20_9DIPT</name>
<reference evidence="3 4" key="1">
    <citation type="submission" date="2015-04" db="EMBL/GenBank/DDBJ databases">
        <authorList>
            <person name="Syromyatnikov M.Y."/>
            <person name="Popov V.N."/>
        </authorList>
    </citation>
    <scope>NUCLEOTIDE SEQUENCE [LARGE SCALE GENOMIC DNA]</scope>
</reference>